<accession>A0A1K1LSD5</accession>
<dbReference type="STRING" id="546364.SAMN04489730_0187"/>
<feature type="compositionally biased region" description="Polar residues" evidence="1">
    <location>
        <begin position="63"/>
        <end position="73"/>
    </location>
</feature>
<dbReference type="PROSITE" id="PS51318">
    <property type="entry name" value="TAT"/>
    <property type="match status" value="1"/>
</dbReference>
<evidence type="ECO:0000256" key="1">
    <source>
        <dbReference type="SAM" id="MobiDB-lite"/>
    </source>
</evidence>
<feature type="region of interest" description="Disordered" evidence="1">
    <location>
        <begin position="51"/>
        <end position="73"/>
    </location>
</feature>
<organism evidence="3 4">
    <name type="scientific">Amycolatopsis australiensis</name>
    <dbReference type="NCBI Taxonomy" id="546364"/>
    <lineage>
        <taxon>Bacteria</taxon>
        <taxon>Bacillati</taxon>
        <taxon>Actinomycetota</taxon>
        <taxon>Actinomycetes</taxon>
        <taxon>Pseudonocardiales</taxon>
        <taxon>Pseudonocardiaceae</taxon>
        <taxon>Amycolatopsis</taxon>
    </lineage>
</organism>
<evidence type="ECO:0000313" key="4">
    <source>
        <dbReference type="Proteomes" id="UP000182740"/>
    </source>
</evidence>
<protein>
    <recommendedName>
        <fullName evidence="5">Tat (Twin-arginine translocation) pathway signal sequence</fullName>
    </recommendedName>
</protein>
<evidence type="ECO:0000313" key="3">
    <source>
        <dbReference type="EMBL" id="SFW13788.1"/>
    </source>
</evidence>
<reference evidence="4" key="1">
    <citation type="submission" date="2016-11" db="EMBL/GenBank/DDBJ databases">
        <authorList>
            <person name="Varghese N."/>
            <person name="Submissions S."/>
        </authorList>
    </citation>
    <scope>NUCLEOTIDE SEQUENCE [LARGE SCALE GENOMIC DNA]</scope>
    <source>
        <strain evidence="4">DSM 44671</strain>
    </source>
</reference>
<dbReference type="RefSeq" id="WP_143168445.1">
    <property type="nucleotide sequence ID" value="NZ_FPJG01000002.1"/>
</dbReference>
<sequence>MSRPATSRRRLLGYTVAAVAALAAATTLVLSPAPAAPVVTATVHLSTGCHLTHAARERGTPAAENTPTSRSPR</sequence>
<keyword evidence="2" id="KW-0732">Signal</keyword>
<feature type="signal peptide" evidence="2">
    <location>
        <begin position="1"/>
        <end position="35"/>
    </location>
</feature>
<dbReference type="InterPro" id="IPR006311">
    <property type="entry name" value="TAT_signal"/>
</dbReference>
<proteinExistence type="predicted"/>
<evidence type="ECO:0008006" key="5">
    <source>
        <dbReference type="Google" id="ProtNLM"/>
    </source>
</evidence>
<evidence type="ECO:0000256" key="2">
    <source>
        <dbReference type="SAM" id="SignalP"/>
    </source>
</evidence>
<dbReference type="Proteomes" id="UP000182740">
    <property type="component" value="Unassembled WGS sequence"/>
</dbReference>
<keyword evidence="4" id="KW-1185">Reference proteome</keyword>
<gene>
    <name evidence="3" type="ORF">SAMN04489730_0187</name>
</gene>
<dbReference type="EMBL" id="FPJG01000002">
    <property type="protein sequence ID" value="SFW13788.1"/>
    <property type="molecule type" value="Genomic_DNA"/>
</dbReference>
<name>A0A1K1LSD5_9PSEU</name>
<dbReference type="AlphaFoldDB" id="A0A1K1LSD5"/>
<feature type="chain" id="PRO_5012295209" description="Tat (Twin-arginine translocation) pathway signal sequence" evidence="2">
    <location>
        <begin position="36"/>
        <end position="73"/>
    </location>
</feature>